<sequence>MTTINIKDITRIAMFTALIVVIGQISIPMPYGVPMTLQTFIIPFAGILLGRRDGLLSVFVYILLGMTGLPVFAGFSGGFGVVIGPTGGFILSFPLMAWCAALGAEKQTKLSLYLGLTAGATLNFLAGMLYFSFATSSTLPAAFAACVLPFLPTAVLKIVLIGLISSKMSRYKLYHKITG</sequence>
<evidence type="ECO:0000313" key="4">
    <source>
        <dbReference type="EMBL" id="RSU12832.1"/>
    </source>
</evidence>
<feature type="transmembrane region" description="Helical" evidence="3">
    <location>
        <begin position="139"/>
        <end position="164"/>
    </location>
</feature>
<evidence type="ECO:0000256" key="2">
    <source>
        <dbReference type="PIRNR" id="PIRNR016661"/>
    </source>
</evidence>
<feature type="transmembrane region" description="Helical" evidence="3">
    <location>
        <begin position="58"/>
        <end position="76"/>
    </location>
</feature>
<proteinExistence type="inferred from homology"/>
<gene>
    <name evidence="4" type="ORF">CBF27_04655</name>
</gene>
<dbReference type="OrthoDB" id="9803495at2"/>
<dbReference type="PIRSF" id="PIRSF016661">
    <property type="entry name" value="BioY"/>
    <property type="match status" value="1"/>
</dbReference>
<reference evidence="4 5" key="1">
    <citation type="submission" date="2017-05" db="EMBL/GenBank/DDBJ databases">
        <title>Vagococcus spp. assemblies.</title>
        <authorList>
            <person name="Gulvik C.A."/>
        </authorList>
    </citation>
    <scope>NUCLEOTIDE SEQUENCE [LARGE SCALE GENOMIC DNA]</scope>
    <source>
        <strain evidence="4 5">LMG 24798</strain>
    </source>
</reference>
<name>A0A430AXN8_9ENTE</name>
<feature type="transmembrane region" description="Helical" evidence="3">
    <location>
        <begin position="35"/>
        <end position="51"/>
    </location>
</feature>
<dbReference type="GO" id="GO:0005886">
    <property type="term" value="C:plasma membrane"/>
    <property type="evidence" value="ECO:0007669"/>
    <property type="project" value="UniProtKB-SubCell"/>
</dbReference>
<evidence type="ECO:0000313" key="5">
    <source>
        <dbReference type="Proteomes" id="UP000286773"/>
    </source>
</evidence>
<dbReference type="EMBL" id="NGKC01000004">
    <property type="protein sequence ID" value="RSU12832.1"/>
    <property type="molecule type" value="Genomic_DNA"/>
</dbReference>
<dbReference type="PANTHER" id="PTHR34295:SF1">
    <property type="entry name" value="BIOTIN TRANSPORTER BIOY"/>
    <property type="match status" value="1"/>
</dbReference>
<feature type="transmembrane region" description="Helical" evidence="3">
    <location>
        <begin position="110"/>
        <end position="133"/>
    </location>
</feature>
<organism evidence="4 5">
    <name type="scientific">Vagococcus acidifermentans</name>
    <dbReference type="NCBI Taxonomy" id="564710"/>
    <lineage>
        <taxon>Bacteria</taxon>
        <taxon>Bacillati</taxon>
        <taxon>Bacillota</taxon>
        <taxon>Bacilli</taxon>
        <taxon>Lactobacillales</taxon>
        <taxon>Enterococcaceae</taxon>
        <taxon>Vagococcus</taxon>
    </lineage>
</organism>
<dbReference type="AlphaFoldDB" id="A0A430AXN8"/>
<protein>
    <recommendedName>
        <fullName evidence="2">Biotin transporter</fullName>
    </recommendedName>
</protein>
<keyword evidence="3" id="KW-0812">Transmembrane</keyword>
<keyword evidence="3" id="KW-1133">Transmembrane helix</keyword>
<keyword evidence="5" id="KW-1185">Reference proteome</keyword>
<dbReference type="Proteomes" id="UP000286773">
    <property type="component" value="Unassembled WGS sequence"/>
</dbReference>
<evidence type="ECO:0000256" key="1">
    <source>
        <dbReference type="ARBA" id="ARBA00010692"/>
    </source>
</evidence>
<dbReference type="Pfam" id="PF02632">
    <property type="entry name" value="BioY"/>
    <property type="match status" value="1"/>
</dbReference>
<keyword evidence="2 3" id="KW-0472">Membrane</keyword>
<dbReference type="Gene3D" id="1.10.1760.20">
    <property type="match status" value="1"/>
</dbReference>
<keyword evidence="2" id="KW-0813">Transport</keyword>
<accession>A0A430AXN8</accession>
<feature type="transmembrane region" description="Helical" evidence="3">
    <location>
        <begin position="12"/>
        <end position="29"/>
    </location>
</feature>
<dbReference type="RefSeq" id="WP_126812885.1">
    <property type="nucleotide sequence ID" value="NZ_NGKC01000004.1"/>
</dbReference>
<dbReference type="GO" id="GO:0015225">
    <property type="term" value="F:biotin transmembrane transporter activity"/>
    <property type="evidence" value="ECO:0007669"/>
    <property type="project" value="UniProtKB-UniRule"/>
</dbReference>
<dbReference type="PANTHER" id="PTHR34295">
    <property type="entry name" value="BIOTIN TRANSPORTER BIOY"/>
    <property type="match status" value="1"/>
</dbReference>
<comment type="subcellular location">
    <subcellularLocation>
        <location evidence="2">Cell membrane</location>
        <topology evidence="2">Multi-pass membrane protein</topology>
    </subcellularLocation>
</comment>
<dbReference type="InterPro" id="IPR003784">
    <property type="entry name" value="BioY"/>
</dbReference>
<keyword evidence="2" id="KW-1003">Cell membrane</keyword>
<evidence type="ECO:0000256" key="3">
    <source>
        <dbReference type="SAM" id="Phobius"/>
    </source>
</evidence>
<comment type="similarity">
    <text evidence="1 2">Belongs to the BioY family.</text>
</comment>
<comment type="caution">
    <text evidence="4">The sequence shown here is derived from an EMBL/GenBank/DDBJ whole genome shotgun (WGS) entry which is preliminary data.</text>
</comment>
<feature type="transmembrane region" description="Helical" evidence="3">
    <location>
        <begin position="82"/>
        <end position="103"/>
    </location>
</feature>